<accession>A0A0U5C3B9</accession>
<reference evidence="2 3" key="1">
    <citation type="submission" date="2015-12" db="EMBL/GenBank/DDBJ databases">
        <title>Genome sequence of Aneurinibacillus soli.</title>
        <authorList>
            <person name="Lee J.S."/>
            <person name="Lee K.C."/>
            <person name="Kim K.K."/>
            <person name="Lee B.W."/>
        </authorList>
    </citation>
    <scope>NUCLEOTIDE SEQUENCE [LARGE SCALE GENOMIC DNA]</scope>
    <source>
        <strain evidence="2 3">CB4</strain>
    </source>
</reference>
<protein>
    <submittedName>
        <fullName evidence="2">AIPR protein</fullName>
    </submittedName>
</protein>
<keyword evidence="3" id="KW-1185">Reference proteome</keyword>
<dbReference type="Pfam" id="PF10592">
    <property type="entry name" value="AIPR"/>
    <property type="match status" value="1"/>
</dbReference>
<dbReference type="AlphaFoldDB" id="A0A0U5C3B9"/>
<name>A0A0U5C3B9_9BACL</name>
<sequence>MALNKILSGMVKEFCIKNSFSDFAESKAYEYLVNYVLVSKMHPEAFTDVSDLERINVDHGSTFGIDGIAFIINDNLVLNKADIELYSKSKVLDVKILFIQTKTEESYDSGKILKTIEAAQNFFGDRTMLPKNNESIGNAIEIYEEIMKYSNSKYLRKTSPEVFIYFATAARPCEDEFIINLVSSQEKKFTTISPDVKTISIHLLGGEHVIESYSEVENRVEVNILFKNTLSLDKIEQVEQSYLGYLPCNEYLKIITDSQGNLRRRLFYENVRDYQGPNNNVNKEICETLTDKDLKAKFILLNNGVTIVAKHLKSLGSNAFEMRDFQIVNGCQTSNEVFNAKETISEVLIPVKIIHTTDPDLISMIVRATNRQTPVPEEAFIALEKYHKRLQTLFDTYSREMPISLHYERRSGELNFQEKTLLSYQQVNLHSLIRAVTSVYFLDPHVVYNNNPANILRNRRERLFQEDHKPEIYYLSNYLLAKFVELQNKKVLKYHDYKIRYYVIMVARFILSGQSKLYELNSKDIEKDAKKIIDYLKKDEELVIRSFVEAKNIVNTTIHEFKKRNGSVGVDGILRDSNFNSQIKRALFENKYSVMK</sequence>
<proteinExistence type="predicted"/>
<dbReference type="Proteomes" id="UP000217696">
    <property type="component" value="Chromosome"/>
</dbReference>
<dbReference type="OrthoDB" id="9806213at2"/>
<evidence type="ECO:0000259" key="1">
    <source>
        <dbReference type="Pfam" id="PF10592"/>
    </source>
</evidence>
<gene>
    <name evidence="2" type="ORF">CB4_00123</name>
</gene>
<dbReference type="KEGG" id="asoc:CB4_00123"/>
<organism evidence="2 3">
    <name type="scientific">Aneurinibacillus soli</name>
    <dbReference type="NCBI Taxonomy" id="1500254"/>
    <lineage>
        <taxon>Bacteria</taxon>
        <taxon>Bacillati</taxon>
        <taxon>Bacillota</taxon>
        <taxon>Bacilli</taxon>
        <taxon>Bacillales</taxon>
        <taxon>Paenibacillaceae</taxon>
        <taxon>Aneurinibacillus group</taxon>
        <taxon>Aneurinibacillus</taxon>
    </lineage>
</organism>
<evidence type="ECO:0000313" key="3">
    <source>
        <dbReference type="Proteomes" id="UP000217696"/>
    </source>
</evidence>
<dbReference type="EMBL" id="AP017312">
    <property type="protein sequence ID" value="BAU26051.1"/>
    <property type="molecule type" value="Genomic_DNA"/>
</dbReference>
<dbReference type="InterPro" id="IPR018891">
    <property type="entry name" value="AIPR_C"/>
</dbReference>
<dbReference type="RefSeq" id="WP_096463132.1">
    <property type="nucleotide sequence ID" value="NZ_AP017312.1"/>
</dbReference>
<evidence type="ECO:0000313" key="2">
    <source>
        <dbReference type="EMBL" id="BAU26051.1"/>
    </source>
</evidence>
<feature type="domain" description="Abortive phage infection protein C-terminal" evidence="1">
    <location>
        <begin position="267"/>
        <end position="540"/>
    </location>
</feature>